<organism evidence="6 7">
    <name type="scientific">Cognatishimia coralii</name>
    <dbReference type="NCBI Taxonomy" id="3083254"/>
    <lineage>
        <taxon>Bacteria</taxon>
        <taxon>Pseudomonadati</taxon>
        <taxon>Pseudomonadota</taxon>
        <taxon>Alphaproteobacteria</taxon>
        <taxon>Rhodobacterales</taxon>
        <taxon>Paracoccaceae</taxon>
        <taxon>Cognatishimia</taxon>
    </lineage>
</organism>
<reference evidence="6 7" key="1">
    <citation type="submission" date="2024-03" db="EMBL/GenBank/DDBJ databases">
        <title>Cognatishimia coralii sp. nov., a marine bacterium isolated from coral surrounding seawater.</title>
        <authorList>
            <person name="Liu X."/>
            <person name="Liu S."/>
            <person name="Sun H."/>
            <person name="Zhang Y."/>
        </authorList>
    </citation>
    <scope>NUCLEOTIDE SEQUENCE [LARGE SCALE GENOMIC DNA]</scope>
    <source>
        <strain evidence="6 7">D5M38</strain>
    </source>
</reference>
<dbReference type="Proteomes" id="UP001368270">
    <property type="component" value="Unassembled WGS sequence"/>
</dbReference>
<accession>A0ABU8QLC6</accession>
<evidence type="ECO:0000256" key="2">
    <source>
        <dbReference type="ARBA" id="ARBA00022832"/>
    </source>
</evidence>
<evidence type="ECO:0000256" key="4">
    <source>
        <dbReference type="ARBA" id="ARBA00024484"/>
    </source>
</evidence>
<dbReference type="PANTHER" id="PTHR43272">
    <property type="entry name" value="LONG-CHAIN-FATTY-ACID--COA LIGASE"/>
    <property type="match status" value="1"/>
</dbReference>
<dbReference type="PANTHER" id="PTHR43272:SF32">
    <property type="entry name" value="AMP-DEPENDENT SYNTHETASE_LIGASE DOMAIN-CONTAINING PROTEIN"/>
    <property type="match status" value="1"/>
</dbReference>
<sequence length="611" mass="67841">MSDLVENLLSGENTLPQLLLHWAHEQPHALAFREKDLGIWRRITWGTYLENVRYFASGLEELGFRSGDRLAIAGEGIPEWMYADIAAQSLGGTCVGLYPTSPWQELSYILRHSRARVVVCADQEQTDKVLDAMEHDGLPDLDWIVCVDPKGMRHYNHAKIVFFKDVLERGHGADSVRFERNIKALSPDQPAIVVYTSGTTGAPKGALLTHRNLLIASQSVLSAHGYDGRTHETVCYLPLCHVAERSFSTVMHLCCGSVVNFAESVDTVSADLREIAPTIFLGVPRIWEKLQQTILIKLRESYAINQWIVDRTIAYAMRNARKEIVPGERPGAIDRAALWLLRKVVFRNLRRFAGLHRCRACFCGAAAVSPEVLLFFRAMGLPIFQLYGMTETAAVAIQQIPGKESFGGVGVPIPSMQVKLGPDGELMMRGPSIFAGYLDAPEATENAFADGWLTSGDIASVDDGEYRIVDRKKDLIVTSGGKNIAPSELEHALKESPYVREAIVLGDGRNFVSALLQIDHDVVAKWAQEQQLSFTTFRSLTALPEVLKLIDGAVNEANARFARVAQVRKFVLLEKELDHDDGELTATMKVRRKAIAEKYAAQIAEIYGERA</sequence>
<evidence type="ECO:0000313" key="6">
    <source>
        <dbReference type="EMBL" id="MEJ5220212.1"/>
    </source>
</evidence>
<dbReference type="Gene3D" id="3.30.300.30">
    <property type="match status" value="1"/>
</dbReference>
<comment type="catalytic activity">
    <reaction evidence="4">
        <text>a long-chain fatty acid + ATP + CoA = a long-chain fatty acyl-CoA + AMP + diphosphate</text>
        <dbReference type="Rhea" id="RHEA:15421"/>
        <dbReference type="ChEBI" id="CHEBI:30616"/>
        <dbReference type="ChEBI" id="CHEBI:33019"/>
        <dbReference type="ChEBI" id="CHEBI:57287"/>
        <dbReference type="ChEBI" id="CHEBI:57560"/>
        <dbReference type="ChEBI" id="CHEBI:83139"/>
        <dbReference type="ChEBI" id="CHEBI:456215"/>
        <dbReference type="EC" id="6.2.1.3"/>
    </reaction>
    <physiologicalReaction direction="left-to-right" evidence="4">
        <dbReference type="Rhea" id="RHEA:15422"/>
    </physiologicalReaction>
</comment>
<dbReference type="InterPro" id="IPR000873">
    <property type="entry name" value="AMP-dep_synth/lig_dom"/>
</dbReference>
<keyword evidence="2" id="KW-0276">Fatty acid metabolism</keyword>
<dbReference type="Pfam" id="PF23562">
    <property type="entry name" value="AMP-binding_C_3"/>
    <property type="match status" value="1"/>
</dbReference>
<evidence type="ECO:0000259" key="5">
    <source>
        <dbReference type="Pfam" id="PF00501"/>
    </source>
</evidence>
<keyword evidence="7" id="KW-1185">Reference proteome</keyword>
<feature type="domain" description="AMP-dependent synthetase/ligase" evidence="5">
    <location>
        <begin position="21"/>
        <end position="438"/>
    </location>
</feature>
<dbReference type="Pfam" id="PF00501">
    <property type="entry name" value="AMP-binding"/>
    <property type="match status" value="1"/>
</dbReference>
<protein>
    <submittedName>
        <fullName evidence="6">AMP-binding protein</fullName>
    </submittedName>
</protein>
<dbReference type="InterPro" id="IPR042099">
    <property type="entry name" value="ANL_N_sf"/>
</dbReference>
<dbReference type="RefSeq" id="WP_303964845.1">
    <property type="nucleotide sequence ID" value="NZ_JBBGAZ010000019.1"/>
</dbReference>
<keyword evidence="3" id="KW-0443">Lipid metabolism</keyword>
<dbReference type="Gene3D" id="3.40.50.12780">
    <property type="entry name" value="N-terminal domain of ligase-like"/>
    <property type="match status" value="1"/>
</dbReference>
<dbReference type="SUPFAM" id="SSF56801">
    <property type="entry name" value="Acetyl-CoA synthetase-like"/>
    <property type="match status" value="1"/>
</dbReference>
<comment type="caution">
    <text evidence="6">The sequence shown here is derived from an EMBL/GenBank/DDBJ whole genome shotgun (WGS) entry which is preliminary data.</text>
</comment>
<evidence type="ECO:0000256" key="3">
    <source>
        <dbReference type="ARBA" id="ARBA00023098"/>
    </source>
</evidence>
<dbReference type="EMBL" id="JBBGAZ010000019">
    <property type="protein sequence ID" value="MEJ5220212.1"/>
    <property type="molecule type" value="Genomic_DNA"/>
</dbReference>
<name>A0ABU8QLC6_9RHOB</name>
<dbReference type="InterPro" id="IPR020845">
    <property type="entry name" value="AMP-binding_CS"/>
</dbReference>
<keyword evidence="1" id="KW-0436">Ligase</keyword>
<dbReference type="PROSITE" id="PS00455">
    <property type="entry name" value="AMP_BINDING"/>
    <property type="match status" value="1"/>
</dbReference>
<proteinExistence type="predicted"/>
<evidence type="ECO:0000313" key="7">
    <source>
        <dbReference type="Proteomes" id="UP001368270"/>
    </source>
</evidence>
<gene>
    <name evidence="6" type="ORF">WG622_18300</name>
</gene>
<evidence type="ECO:0000256" key="1">
    <source>
        <dbReference type="ARBA" id="ARBA00022598"/>
    </source>
</evidence>
<dbReference type="InterPro" id="IPR045851">
    <property type="entry name" value="AMP-bd_C_sf"/>
</dbReference>